<protein>
    <submittedName>
        <fullName evidence="1">Uncharacterized protein</fullName>
    </submittedName>
</protein>
<dbReference type="EMBL" id="JANHEB010000375">
    <property type="protein sequence ID" value="MCQ6289383.1"/>
    <property type="molecule type" value="Genomic_DNA"/>
</dbReference>
<feature type="non-terminal residue" evidence="1">
    <location>
        <position position="1"/>
    </location>
</feature>
<feature type="non-terminal residue" evidence="1">
    <location>
        <position position="80"/>
    </location>
</feature>
<proteinExistence type="predicted"/>
<dbReference type="AlphaFoldDB" id="A0AAW5L9P2"/>
<evidence type="ECO:0000313" key="2">
    <source>
        <dbReference type="Proteomes" id="UP001204643"/>
    </source>
</evidence>
<comment type="caution">
    <text evidence="1">The sequence shown here is derived from an EMBL/GenBank/DDBJ whole genome shotgun (WGS) entry which is preliminary data.</text>
</comment>
<sequence>DGDIDDLSGAREISQGRLPAGLDTYSGLSLMVEQENEKLAVSSQNYEHGMKRLLQRVLLLMKKHYTEERMARILGPDNDI</sequence>
<evidence type="ECO:0000313" key="1">
    <source>
        <dbReference type="EMBL" id="MCQ6289383.1"/>
    </source>
</evidence>
<name>A0AAW5L9P2_BACCE</name>
<organism evidence="1 2">
    <name type="scientific">Bacillus cereus</name>
    <dbReference type="NCBI Taxonomy" id="1396"/>
    <lineage>
        <taxon>Bacteria</taxon>
        <taxon>Bacillati</taxon>
        <taxon>Bacillota</taxon>
        <taxon>Bacilli</taxon>
        <taxon>Bacillales</taxon>
        <taxon>Bacillaceae</taxon>
        <taxon>Bacillus</taxon>
        <taxon>Bacillus cereus group</taxon>
    </lineage>
</organism>
<gene>
    <name evidence="1" type="ORF">NPM19_33250</name>
</gene>
<accession>A0AAW5L9P2</accession>
<reference evidence="1" key="1">
    <citation type="submission" date="2022-07" db="EMBL/GenBank/DDBJ databases">
        <title>Identification and characterization of Bacillus thuringiensis and other Bacillus cereus group isolates from spinach by whole genome sequencing.</title>
        <authorList>
            <person name="Zao X."/>
            <person name="Zervas A."/>
            <person name="Hendriks M."/>
            <person name="Rajkovic A."/>
            <person name="Van Overbeek L."/>
            <person name="Hendriksen N.B."/>
            <person name="Uyttendaele M."/>
        </authorList>
    </citation>
    <scope>NUCLEOTIDE SEQUENCE</scope>
    <source>
        <strain evidence="1">781001F-1</strain>
    </source>
</reference>
<dbReference type="Proteomes" id="UP001204643">
    <property type="component" value="Unassembled WGS sequence"/>
</dbReference>